<gene>
    <name evidence="8" type="ORF">GBAR_LOCUS18724</name>
</gene>
<feature type="domain" description="CWH43-like N-terminal" evidence="7">
    <location>
        <begin position="50"/>
        <end position="176"/>
    </location>
</feature>
<evidence type="ECO:0000256" key="6">
    <source>
        <dbReference type="SAM" id="Phobius"/>
    </source>
</evidence>
<keyword evidence="4 6" id="KW-1133">Transmembrane helix</keyword>
<dbReference type="InterPro" id="IPR019402">
    <property type="entry name" value="CWH43_N"/>
</dbReference>
<protein>
    <submittedName>
        <fullName evidence="8">DNA damage-regulated autophagy modulator protein 1</fullName>
    </submittedName>
</protein>
<accession>A0AA35SN88</accession>
<evidence type="ECO:0000256" key="4">
    <source>
        <dbReference type="ARBA" id="ARBA00022989"/>
    </source>
</evidence>
<dbReference type="EMBL" id="CASHTH010002648">
    <property type="protein sequence ID" value="CAI8033215.1"/>
    <property type="molecule type" value="Genomic_DNA"/>
</dbReference>
<name>A0AA35SN88_GEOBA</name>
<evidence type="ECO:0000259" key="7">
    <source>
        <dbReference type="Pfam" id="PF10277"/>
    </source>
</evidence>
<dbReference type="PANTHER" id="PTHR21324:SF2">
    <property type="entry name" value="EG:22E5.9 PROTEIN"/>
    <property type="match status" value="1"/>
</dbReference>
<proteinExistence type="inferred from homology"/>
<dbReference type="AlphaFoldDB" id="A0AA35SN88"/>
<reference evidence="8" key="1">
    <citation type="submission" date="2023-03" db="EMBL/GenBank/DDBJ databases">
        <authorList>
            <person name="Steffen K."/>
            <person name="Cardenas P."/>
        </authorList>
    </citation>
    <scope>NUCLEOTIDE SEQUENCE</scope>
</reference>
<evidence type="ECO:0000256" key="1">
    <source>
        <dbReference type="ARBA" id="ARBA00004127"/>
    </source>
</evidence>
<dbReference type="Proteomes" id="UP001174909">
    <property type="component" value="Unassembled WGS sequence"/>
</dbReference>
<dbReference type="Pfam" id="PF10277">
    <property type="entry name" value="Frag1"/>
    <property type="match status" value="1"/>
</dbReference>
<feature type="transmembrane region" description="Helical" evidence="6">
    <location>
        <begin position="146"/>
        <end position="168"/>
    </location>
</feature>
<keyword evidence="3 6" id="KW-0812">Transmembrane</keyword>
<evidence type="ECO:0000313" key="9">
    <source>
        <dbReference type="Proteomes" id="UP001174909"/>
    </source>
</evidence>
<comment type="subcellular location">
    <subcellularLocation>
        <location evidence="1">Endomembrane system</location>
        <topology evidence="1">Multi-pass membrane protein</topology>
    </subcellularLocation>
</comment>
<evidence type="ECO:0000256" key="3">
    <source>
        <dbReference type="ARBA" id="ARBA00022692"/>
    </source>
</evidence>
<keyword evidence="5 6" id="KW-0472">Membrane</keyword>
<dbReference type="PANTHER" id="PTHR21324">
    <property type="entry name" value="FASTING-INDUCIBLE INTEGRAL MEMBRANE PROTEIN TM6P1-RELATED"/>
    <property type="match status" value="1"/>
</dbReference>
<dbReference type="InterPro" id="IPR050911">
    <property type="entry name" value="DRAM/TMEM150_Autophagy_Mod"/>
</dbReference>
<feature type="transmembrane region" description="Helical" evidence="6">
    <location>
        <begin position="56"/>
        <end position="78"/>
    </location>
</feature>
<evidence type="ECO:0000256" key="2">
    <source>
        <dbReference type="ARBA" id="ARBA00006565"/>
    </source>
</evidence>
<organism evidence="8 9">
    <name type="scientific">Geodia barretti</name>
    <name type="common">Barrett's horny sponge</name>
    <dbReference type="NCBI Taxonomy" id="519541"/>
    <lineage>
        <taxon>Eukaryota</taxon>
        <taxon>Metazoa</taxon>
        <taxon>Porifera</taxon>
        <taxon>Demospongiae</taxon>
        <taxon>Heteroscleromorpha</taxon>
        <taxon>Tetractinellida</taxon>
        <taxon>Astrophorina</taxon>
        <taxon>Geodiidae</taxon>
        <taxon>Geodia</taxon>
    </lineage>
</organism>
<dbReference type="GO" id="GO:0012505">
    <property type="term" value="C:endomembrane system"/>
    <property type="evidence" value="ECO:0007669"/>
    <property type="project" value="UniProtKB-SubCell"/>
</dbReference>
<sequence length="207" mass="23538">MLYMILTHEKLNFVQKYKIELLAFAHQTSKYVGEIELLPLARQKCHSGFITQQDDYVPAVHLLGAFVVFSAGLVYQWVHTYITYRVYRSGVARHVGVGWVVAQAIISLLSLVFFVGATLFAGLAGRSRRRHIGHGTFHWSTRDGGFAYHVLSSACEWAMSTTFLVYFLTFHPDFKQMKIDIVVRRRSSGSHHGYDSIVNSENTPLTH</sequence>
<feature type="transmembrane region" description="Helical" evidence="6">
    <location>
        <begin position="98"/>
        <end position="125"/>
    </location>
</feature>
<comment type="caution">
    <text evidence="8">The sequence shown here is derived from an EMBL/GenBank/DDBJ whole genome shotgun (WGS) entry which is preliminary data.</text>
</comment>
<evidence type="ECO:0000256" key="5">
    <source>
        <dbReference type="ARBA" id="ARBA00023136"/>
    </source>
</evidence>
<evidence type="ECO:0000313" key="8">
    <source>
        <dbReference type="EMBL" id="CAI8033215.1"/>
    </source>
</evidence>
<comment type="similarity">
    <text evidence="2">Belongs to the DRAM/TMEM150 family.</text>
</comment>
<keyword evidence="9" id="KW-1185">Reference proteome</keyword>